<evidence type="ECO:0000313" key="2">
    <source>
        <dbReference type="EMBL" id="SVB50775.1"/>
    </source>
</evidence>
<sequence length="82" mass="9277">MGSEALPGVYDTIELILLALVVGGLLGIVGFIFITFLYSEKRDLGIVGWLFTTFWYSEKRDPEFFPIKEEPISKHEEQNGGH</sequence>
<evidence type="ECO:0000256" key="1">
    <source>
        <dbReference type="SAM" id="Phobius"/>
    </source>
</evidence>
<proteinExistence type="predicted"/>
<protein>
    <submittedName>
        <fullName evidence="2">Uncharacterized protein</fullName>
    </submittedName>
</protein>
<keyword evidence="1" id="KW-0812">Transmembrane</keyword>
<dbReference type="EMBL" id="UINC01044817">
    <property type="protein sequence ID" value="SVB50775.1"/>
    <property type="molecule type" value="Genomic_DNA"/>
</dbReference>
<accession>A0A382EJX3</accession>
<reference evidence="2" key="1">
    <citation type="submission" date="2018-05" db="EMBL/GenBank/DDBJ databases">
        <authorList>
            <person name="Lanie J.A."/>
            <person name="Ng W.-L."/>
            <person name="Kazmierczak K.M."/>
            <person name="Andrzejewski T.M."/>
            <person name="Davidsen T.M."/>
            <person name="Wayne K.J."/>
            <person name="Tettelin H."/>
            <person name="Glass J.I."/>
            <person name="Rusch D."/>
            <person name="Podicherti R."/>
            <person name="Tsui H.-C.T."/>
            <person name="Winkler M.E."/>
        </authorList>
    </citation>
    <scope>NUCLEOTIDE SEQUENCE</scope>
</reference>
<gene>
    <name evidence="2" type="ORF">METZ01_LOCUS203629</name>
</gene>
<keyword evidence="1" id="KW-0472">Membrane</keyword>
<dbReference type="AlphaFoldDB" id="A0A382EJX3"/>
<name>A0A382EJX3_9ZZZZ</name>
<organism evidence="2">
    <name type="scientific">marine metagenome</name>
    <dbReference type="NCBI Taxonomy" id="408172"/>
    <lineage>
        <taxon>unclassified sequences</taxon>
        <taxon>metagenomes</taxon>
        <taxon>ecological metagenomes</taxon>
    </lineage>
</organism>
<feature type="transmembrane region" description="Helical" evidence="1">
    <location>
        <begin position="15"/>
        <end position="38"/>
    </location>
</feature>
<keyword evidence="1" id="KW-1133">Transmembrane helix</keyword>